<sequence>MASIIEVVKKNLDLTQNKPLKACIYEAFRKTIILGDIPAGERINEKEFSEVLNISRTPIRFALQELVKEQLVTHVPKIGIVIKGISIKDAHEIYEIRKSLDTLATIKAMNLMTDDDFEELESLLIQGEYLNETGQVDKLLQNFSDFNSFIYEKSQMLRLKTIVTELQAYLIYFRDIAIRSSSRRSRALKEHWLIFRGMKTQNSEQITLITHEHLNRSLTFILKEMERRQID</sequence>
<dbReference type="Pfam" id="PF07729">
    <property type="entry name" value="FCD"/>
    <property type="match status" value="1"/>
</dbReference>
<evidence type="ECO:0000256" key="1">
    <source>
        <dbReference type="ARBA" id="ARBA00023015"/>
    </source>
</evidence>
<evidence type="ECO:0000256" key="3">
    <source>
        <dbReference type="ARBA" id="ARBA00023163"/>
    </source>
</evidence>
<reference evidence="5 6" key="1">
    <citation type="submission" date="2024-03" db="EMBL/GenBank/DDBJ databases">
        <title>The Genome Sequence of Enterococcus sp. DIV2402.</title>
        <authorList>
            <consortium name="The Broad Institute Genomics Platform"/>
            <consortium name="The Broad Institute Microbial Omics Core"/>
            <consortium name="The Broad Institute Genomic Center for Infectious Diseases"/>
            <person name="Earl A."/>
            <person name="Manson A."/>
            <person name="Gilmore M."/>
            <person name="Schwartman J."/>
            <person name="Shea T."/>
            <person name="Abouelleil A."/>
            <person name="Cao P."/>
            <person name="Chapman S."/>
            <person name="Cusick C."/>
            <person name="Young S."/>
            <person name="Neafsey D."/>
            <person name="Nusbaum C."/>
            <person name="Birren B."/>
        </authorList>
    </citation>
    <scope>NUCLEOTIDE SEQUENCE [LARGE SCALE GENOMIC DNA]</scope>
    <source>
        <strain evidence="5 6">DIV2402</strain>
    </source>
</reference>
<dbReference type="Proteomes" id="UP000664701">
    <property type="component" value="Chromosome"/>
</dbReference>
<keyword evidence="2" id="KW-0238">DNA-binding</keyword>
<name>A0ABZ2SNP7_9ENTE</name>
<keyword evidence="1" id="KW-0805">Transcription regulation</keyword>
<dbReference type="RefSeq" id="WP_207940456.1">
    <property type="nucleotide sequence ID" value="NZ_CP147251.1"/>
</dbReference>
<keyword evidence="3" id="KW-0804">Transcription</keyword>
<dbReference type="PANTHER" id="PTHR43537:SF24">
    <property type="entry name" value="GLUCONATE OPERON TRANSCRIPTIONAL REPRESSOR"/>
    <property type="match status" value="1"/>
</dbReference>
<dbReference type="SUPFAM" id="SSF48008">
    <property type="entry name" value="GntR ligand-binding domain-like"/>
    <property type="match status" value="1"/>
</dbReference>
<proteinExistence type="predicted"/>
<dbReference type="Pfam" id="PF00392">
    <property type="entry name" value="GntR"/>
    <property type="match status" value="1"/>
</dbReference>
<dbReference type="Gene3D" id="1.20.120.530">
    <property type="entry name" value="GntR ligand-binding domain-like"/>
    <property type="match status" value="1"/>
</dbReference>
<evidence type="ECO:0000256" key="2">
    <source>
        <dbReference type="ARBA" id="ARBA00023125"/>
    </source>
</evidence>
<evidence type="ECO:0000313" key="6">
    <source>
        <dbReference type="Proteomes" id="UP000664701"/>
    </source>
</evidence>
<dbReference type="SUPFAM" id="SSF46785">
    <property type="entry name" value="Winged helix' DNA-binding domain"/>
    <property type="match status" value="1"/>
</dbReference>
<dbReference type="InterPro" id="IPR011711">
    <property type="entry name" value="GntR_C"/>
</dbReference>
<organism evidence="5 6">
    <name type="scientific">Candidatus Enterococcus lowellii</name>
    <dbReference type="NCBI Taxonomy" id="2230877"/>
    <lineage>
        <taxon>Bacteria</taxon>
        <taxon>Bacillati</taxon>
        <taxon>Bacillota</taxon>
        <taxon>Bacilli</taxon>
        <taxon>Lactobacillales</taxon>
        <taxon>Enterococcaceae</taxon>
        <taxon>Enterococcus</taxon>
    </lineage>
</organism>
<dbReference type="InterPro" id="IPR036390">
    <property type="entry name" value="WH_DNA-bd_sf"/>
</dbReference>
<protein>
    <submittedName>
        <fullName evidence="5">GntR family transcriptional regulator</fullName>
    </submittedName>
</protein>
<keyword evidence="6" id="KW-1185">Reference proteome</keyword>
<dbReference type="SMART" id="SM00895">
    <property type="entry name" value="FCD"/>
    <property type="match status" value="1"/>
</dbReference>
<evidence type="ECO:0000259" key="4">
    <source>
        <dbReference type="PROSITE" id="PS50949"/>
    </source>
</evidence>
<dbReference type="SMART" id="SM00345">
    <property type="entry name" value="HTH_GNTR"/>
    <property type="match status" value="1"/>
</dbReference>
<dbReference type="InterPro" id="IPR008920">
    <property type="entry name" value="TF_FadR/GntR_C"/>
</dbReference>
<dbReference type="PANTHER" id="PTHR43537">
    <property type="entry name" value="TRANSCRIPTIONAL REGULATOR, GNTR FAMILY"/>
    <property type="match status" value="1"/>
</dbReference>
<accession>A0ABZ2SNP7</accession>
<dbReference type="InterPro" id="IPR036388">
    <property type="entry name" value="WH-like_DNA-bd_sf"/>
</dbReference>
<dbReference type="Gene3D" id="1.10.10.10">
    <property type="entry name" value="Winged helix-like DNA-binding domain superfamily/Winged helix DNA-binding domain"/>
    <property type="match status" value="1"/>
</dbReference>
<evidence type="ECO:0000313" key="5">
    <source>
        <dbReference type="EMBL" id="WYJ77414.1"/>
    </source>
</evidence>
<dbReference type="InterPro" id="IPR000524">
    <property type="entry name" value="Tscrpt_reg_HTH_GntR"/>
</dbReference>
<dbReference type="EMBL" id="CP147251">
    <property type="protein sequence ID" value="WYJ77414.1"/>
    <property type="molecule type" value="Genomic_DNA"/>
</dbReference>
<dbReference type="PROSITE" id="PS50949">
    <property type="entry name" value="HTH_GNTR"/>
    <property type="match status" value="1"/>
</dbReference>
<gene>
    <name evidence="5" type="ORF">DOK78_002052</name>
</gene>
<feature type="domain" description="HTH gntR-type" evidence="4">
    <location>
        <begin position="18"/>
        <end position="85"/>
    </location>
</feature>